<dbReference type="PROSITE" id="PS50045">
    <property type="entry name" value="SIGMA54_INTERACT_4"/>
    <property type="match status" value="1"/>
</dbReference>
<reference evidence="9" key="1">
    <citation type="journal article" date="2008" name="J. Bacteriol.">
        <title>The pangenome structure of Escherichia coli: comparative genomic analysis of E. coli commensal and pathogenic isolates.</title>
        <authorList>
            <person name="Rasko D.A."/>
            <person name="Rosovitz M.J."/>
            <person name="Myers G.S."/>
            <person name="Mongodin E.F."/>
            <person name="Fricke W.F."/>
            <person name="Gajer P."/>
            <person name="Crabtree J."/>
            <person name="Sebaihia M."/>
            <person name="Thomson N.R."/>
            <person name="Chaudhuri R."/>
            <person name="Henderson I.R."/>
            <person name="Sperandio V."/>
            <person name="Ravel J."/>
        </authorList>
    </citation>
    <scope>NUCLEOTIDE SEQUENCE [LARGE SCALE GENOMIC DNA]</scope>
    <source>
        <strain evidence="9">E24377A / ETEC</strain>
    </source>
</reference>
<dbReference type="Gene3D" id="3.30.450.20">
    <property type="entry name" value="PAS domain"/>
    <property type="match status" value="1"/>
</dbReference>
<keyword evidence="9" id="KW-1185">Reference proteome</keyword>
<dbReference type="SUPFAM" id="SSF46689">
    <property type="entry name" value="Homeodomain-like"/>
    <property type="match status" value="1"/>
</dbReference>
<dbReference type="EMBL" id="CP000800">
    <property type="protein sequence ID" value="ABV17055.1"/>
    <property type="molecule type" value="Genomic_DNA"/>
</dbReference>
<protein>
    <submittedName>
        <fullName evidence="8">Sigma-54 dependent transcriptional regulator, Fis family</fullName>
    </submittedName>
</protein>
<dbReference type="PROSITE" id="PS00676">
    <property type="entry name" value="SIGMA54_INTERACT_2"/>
    <property type="match status" value="1"/>
</dbReference>
<dbReference type="PANTHER" id="PTHR32071">
    <property type="entry name" value="TRANSCRIPTIONAL REGULATORY PROTEIN"/>
    <property type="match status" value="1"/>
</dbReference>
<dbReference type="SMART" id="SM00382">
    <property type="entry name" value="AAA"/>
    <property type="match status" value="1"/>
</dbReference>
<dbReference type="FunFam" id="3.40.50.300:FF:000006">
    <property type="entry name" value="DNA-binding transcriptional regulator NtrC"/>
    <property type="match status" value="1"/>
</dbReference>
<dbReference type="PROSITE" id="PS50112">
    <property type="entry name" value="PAS"/>
    <property type="match status" value="1"/>
</dbReference>
<dbReference type="InterPro" id="IPR058031">
    <property type="entry name" value="AAA_lid_NorR"/>
</dbReference>
<dbReference type="Proteomes" id="UP000001122">
    <property type="component" value="Chromosome"/>
</dbReference>
<dbReference type="PANTHER" id="PTHR32071:SF117">
    <property type="entry name" value="PTS-DEPENDENT DIHYDROXYACETONE KINASE OPERON REGULATORY PROTEIN-RELATED"/>
    <property type="match status" value="1"/>
</dbReference>
<evidence type="ECO:0000259" key="7">
    <source>
        <dbReference type="PROSITE" id="PS50112"/>
    </source>
</evidence>
<dbReference type="RefSeq" id="WP_000417776.1">
    <property type="nucleotide sequence ID" value="NC_009801.1"/>
</dbReference>
<dbReference type="SUPFAM" id="SSF52540">
    <property type="entry name" value="P-loop containing nucleoside triphosphate hydrolases"/>
    <property type="match status" value="1"/>
</dbReference>
<accession>A7ZQX7</accession>
<dbReference type="Gene3D" id="1.10.8.60">
    <property type="match status" value="1"/>
</dbReference>
<feature type="domain" description="PAS" evidence="7">
    <location>
        <begin position="158"/>
        <end position="203"/>
    </location>
</feature>
<dbReference type="InterPro" id="IPR002078">
    <property type="entry name" value="Sigma_54_int"/>
</dbReference>
<evidence type="ECO:0000313" key="9">
    <source>
        <dbReference type="Proteomes" id="UP000001122"/>
    </source>
</evidence>
<dbReference type="CDD" id="cd00009">
    <property type="entry name" value="AAA"/>
    <property type="match status" value="1"/>
</dbReference>
<evidence type="ECO:0000256" key="4">
    <source>
        <dbReference type="ARBA" id="ARBA00023125"/>
    </source>
</evidence>
<dbReference type="InterPro" id="IPR000014">
    <property type="entry name" value="PAS"/>
</dbReference>
<keyword evidence="1" id="KW-0547">Nucleotide-binding</keyword>
<organism evidence="8 9">
    <name type="scientific">Escherichia coli O139:H28 (strain E24377A / ETEC)</name>
    <dbReference type="NCBI Taxonomy" id="331111"/>
    <lineage>
        <taxon>Bacteria</taxon>
        <taxon>Pseudomonadati</taxon>
        <taxon>Pseudomonadota</taxon>
        <taxon>Gammaproteobacteria</taxon>
        <taxon>Enterobacterales</taxon>
        <taxon>Enterobacteriaceae</taxon>
        <taxon>Escherichia</taxon>
    </lineage>
</organism>
<dbReference type="Pfam" id="PF00158">
    <property type="entry name" value="Sigma54_activat"/>
    <property type="match status" value="1"/>
</dbReference>
<dbReference type="HOGENOM" id="CLU_000445_8_1_6"/>
<dbReference type="CDD" id="cd00130">
    <property type="entry name" value="PAS"/>
    <property type="match status" value="1"/>
</dbReference>
<evidence type="ECO:0000313" key="8">
    <source>
        <dbReference type="EMBL" id="ABV17055.1"/>
    </source>
</evidence>
<dbReference type="InterPro" id="IPR003593">
    <property type="entry name" value="AAA+_ATPase"/>
</dbReference>
<proteinExistence type="predicted"/>
<dbReference type="Pfam" id="PF13188">
    <property type="entry name" value="PAS_8"/>
    <property type="match status" value="1"/>
</dbReference>
<keyword evidence="3" id="KW-0805">Transcription regulation</keyword>
<dbReference type="FunFam" id="1.10.8.60:FF:000098">
    <property type="entry name" value="Sigma-54-dependent transcriptional regulator YgeV"/>
    <property type="match status" value="1"/>
</dbReference>
<gene>
    <name evidence="8" type="ordered locus">EcE24377A_3194</name>
</gene>
<dbReference type="SMART" id="SM00091">
    <property type="entry name" value="PAS"/>
    <property type="match status" value="1"/>
</dbReference>
<keyword evidence="5" id="KW-0804">Transcription</keyword>
<dbReference type="GO" id="GO:0006355">
    <property type="term" value="P:regulation of DNA-templated transcription"/>
    <property type="evidence" value="ECO:0007669"/>
    <property type="project" value="InterPro"/>
</dbReference>
<feature type="domain" description="Sigma-54 factor interaction" evidence="6">
    <location>
        <begin position="272"/>
        <end position="502"/>
    </location>
</feature>
<dbReference type="InterPro" id="IPR027417">
    <property type="entry name" value="P-loop_NTPase"/>
</dbReference>
<dbReference type="InterPro" id="IPR035965">
    <property type="entry name" value="PAS-like_dom_sf"/>
</dbReference>
<evidence type="ECO:0000256" key="5">
    <source>
        <dbReference type="ARBA" id="ARBA00023163"/>
    </source>
</evidence>
<dbReference type="InterPro" id="IPR002197">
    <property type="entry name" value="HTH_Fis"/>
</dbReference>
<evidence type="ECO:0000256" key="3">
    <source>
        <dbReference type="ARBA" id="ARBA00023015"/>
    </source>
</evidence>
<keyword evidence="2" id="KW-0067">ATP-binding</keyword>
<keyword evidence="4" id="KW-0238">DNA-binding</keyword>
<name>A7ZQX7_ECO24</name>
<dbReference type="GO" id="GO:0043565">
    <property type="term" value="F:sequence-specific DNA binding"/>
    <property type="evidence" value="ECO:0007669"/>
    <property type="project" value="InterPro"/>
</dbReference>
<dbReference type="Gene3D" id="1.10.10.60">
    <property type="entry name" value="Homeodomain-like"/>
    <property type="match status" value="1"/>
</dbReference>
<evidence type="ECO:0000259" key="6">
    <source>
        <dbReference type="PROSITE" id="PS50045"/>
    </source>
</evidence>
<dbReference type="InterPro" id="IPR025662">
    <property type="entry name" value="Sigma_54_int_dom_ATP-bd_1"/>
</dbReference>
<dbReference type="Gene3D" id="3.40.50.300">
    <property type="entry name" value="P-loop containing nucleotide triphosphate hydrolases"/>
    <property type="match status" value="1"/>
</dbReference>
<dbReference type="InterPro" id="IPR009057">
    <property type="entry name" value="Homeodomain-like_sf"/>
</dbReference>
<sequence length="592" mass="66121">MELATTQSVLMQIQPTIQRFARMLASVLQLEVEIVDENLCRVAGTGAYGKFLGRQLSGNSRLLRHVLETKTEKVVTQSRFDPLCEGCDSKENCREKAFLGTPVILQDRCVGVISLIAVIHEQQEHISDNLREFSDYVRHISTIFVSKLLEDQGPGDNISKIFATMIDNMDQGVLVVDDESRVQFVNQTALKTLGVVQNNIIGKPIRFRPLTFESNFTHGHMQHIVSWDDKSELIIGQLHNIQGRQLFLMAFHQSHTSFSVANAPDEPHIEQLVGECRVMRQLKRLISRIAPSPSSVMVVGESGTGKEVVARAIHKLSGRRNKPFIAINCAAIPEQLLESELFGYVKGAFTGASANGKTGLIQVANTGTLFLDEIGDMPLMLQAKLLRAIEAREILPIGASSPIQVDIRIISATNQNLAQFIAEGKFREDLFYRLNVIPITLPPLRERQEDIELLVHYFLHLHTRRLGSVYPGIAPDVVEILRKHRWPGNLRELSNLMEYLVNVVPSGEVIDSTLLPPNLLNNGTTEQSDVTEVSEAHLSLDDAGGTALEEMEKQMIREALSRHNSKKQVADELGIGIATLYRKIKKYELLNI</sequence>
<dbReference type="AlphaFoldDB" id="A7ZQX7"/>
<dbReference type="InterPro" id="IPR025944">
    <property type="entry name" value="Sigma_54_int_dom_CS"/>
</dbReference>
<dbReference type="Pfam" id="PF02954">
    <property type="entry name" value="HTH_8"/>
    <property type="match status" value="1"/>
</dbReference>
<dbReference type="SUPFAM" id="SSF55785">
    <property type="entry name" value="PYP-like sensor domain (PAS domain)"/>
    <property type="match status" value="1"/>
</dbReference>
<dbReference type="PROSITE" id="PS00688">
    <property type="entry name" value="SIGMA54_INTERACT_3"/>
    <property type="match status" value="1"/>
</dbReference>
<evidence type="ECO:0000256" key="1">
    <source>
        <dbReference type="ARBA" id="ARBA00022741"/>
    </source>
</evidence>
<evidence type="ECO:0000256" key="2">
    <source>
        <dbReference type="ARBA" id="ARBA00022840"/>
    </source>
</evidence>
<dbReference type="KEGG" id="ecw:EcE24377A_3194"/>
<dbReference type="PROSITE" id="PS00675">
    <property type="entry name" value="SIGMA54_INTERACT_1"/>
    <property type="match status" value="1"/>
</dbReference>
<dbReference type="InterPro" id="IPR025943">
    <property type="entry name" value="Sigma_54_int_dom_ATP-bd_2"/>
</dbReference>
<dbReference type="Pfam" id="PF25601">
    <property type="entry name" value="AAA_lid_14"/>
    <property type="match status" value="1"/>
</dbReference>
<dbReference type="GO" id="GO:0005524">
    <property type="term" value="F:ATP binding"/>
    <property type="evidence" value="ECO:0007669"/>
    <property type="project" value="UniProtKB-KW"/>
</dbReference>